<gene>
    <name evidence="1" type="ORF">HJB63_01200</name>
</gene>
<organism evidence="1 2">
    <name type="scientific">Rhizobium lentis</name>
    <dbReference type="NCBI Taxonomy" id="1138194"/>
    <lineage>
        <taxon>Bacteria</taxon>
        <taxon>Pseudomonadati</taxon>
        <taxon>Pseudomonadota</taxon>
        <taxon>Alphaproteobacteria</taxon>
        <taxon>Hyphomicrobiales</taxon>
        <taxon>Rhizobiaceae</taxon>
        <taxon>Rhizobium/Agrobacterium group</taxon>
        <taxon>Rhizobium</taxon>
    </lineage>
</organism>
<accession>A0A9Q3M664</accession>
<evidence type="ECO:0000313" key="2">
    <source>
        <dbReference type="Proteomes" id="UP000749740"/>
    </source>
</evidence>
<protein>
    <submittedName>
        <fullName evidence="1">Uncharacterized protein</fullName>
    </submittedName>
</protein>
<sequence length="85" mass="9372">MFEVGAKYQFRMIEGGDEVSFWGTVETYEHPLIKLEDTPAKKTEMINTEGGFSIAIVDNPEGRPTIGAIINVISPNFISAVRQPA</sequence>
<comment type="caution">
    <text evidence="1">The sequence shown here is derived from an EMBL/GenBank/DDBJ whole genome shotgun (WGS) entry which is preliminary data.</text>
</comment>
<dbReference type="Proteomes" id="UP000749740">
    <property type="component" value="Unassembled WGS sequence"/>
</dbReference>
<reference evidence="1" key="1">
    <citation type="submission" date="2020-04" db="EMBL/GenBank/DDBJ databases">
        <title>Global-level population genomics: horizontal gene transfer, symbiosis and evolution in Rhizobia.</title>
        <authorList>
            <person name="Gai Y."/>
        </authorList>
    </citation>
    <scope>NUCLEOTIDE SEQUENCE</scope>
    <source>
        <strain evidence="1">BLR57</strain>
    </source>
</reference>
<evidence type="ECO:0000313" key="1">
    <source>
        <dbReference type="EMBL" id="MBX5021209.1"/>
    </source>
</evidence>
<dbReference type="RefSeq" id="WP_221125750.1">
    <property type="nucleotide sequence ID" value="NZ_JABDYC010000001.1"/>
</dbReference>
<dbReference type="EMBL" id="JABDYC010000001">
    <property type="protein sequence ID" value="MBX5021209.1"/>
    <property type="molecule type" value="Genomic_DNA"/>
</dbReference>
<proteinExistence type="predicted"/>
<name>A0A9Q3M664_9HYPH</name>
<dbReference type="AlphaFoldDB" id="A0A9Q3M664"/>